<dbReference type="GO" id="GO:0004222">
    <property type="term" value="F:metalloendopeptidase activity"/>
    <property type="evidence" value="ECO:0007669"/>
    <property type="project" value="TreeGrafter"/>
</dbReference>
<dbReference type="EMBL" id="JABCLD010001443">
    <property type="protein sequence ID" value="NMU26757.1"/>
    <property type="molecule type" value="Genomic_DNA"/>
</dbReference>
<keyword evidence="6" id="KW-0482">Metalloprotease</keyword>
<evidence type="ECO:0000313" key="12">
    <source>
        <dbReference type="Proteomes" id="UP000555836"/>
    </source>
</evidence>
<dbReference type="CDD" id="cd12797">
    <property type="entry name" value="M23_peptidase"/>
    <property type="match status" value="1"/>
</dbReference>
<keyword evidence="2" id="KW-0645">Protease</keyword>
<accession>A0A1Y1B9F9</accession>
<evidence type="ECO:0000256" key="6">
    <source>
        <dbReference type="ARBA" id="ARBA00023049"/>
    </source>
</evidence>
<dbReference type="Gene3D" id="2.70.70.10">
    <property type="entry name" value="Glucose Permease (Domain IIA)"/>
    <property type="match status" value="1"/>
</dbReference>
<gene>
    <name evidence="11" type="ORF">HKB21_14130</name>
</gene>
<evidence type="ECO:0000256" key="5">
    <source>
        <dbReference type="ARBA" id="ARBA00022833"/>
    </source>
</evidence>
<dbReference type="Pfam" id="PF01551">
    <property type="entry name" value="Peptidase_M23"/>
    <property type="match status" value="1"/>
</dbReference>
<dbReference type="AlphaFoldDB" id="A0A1Y1B9F9"/>
<dbReference type="InterPro" id="IPR011055">
    <property type="entry name" value="Dup_hybrid_motif"/>
</dbReference>
<dbReference type="RefSeq" id="WP_025789523.1">
    <property type="nucleotide sequence ID" value="NZ_AP014859.1"/>
</dbReference>
<feature type="region of interest" description="Disordered" evidence="7">
    <location>
        <begin position="239"/>
        <end position="265"/>
    </location>
</feature>
<dbReference type="PANTHER" id="PTHR21666">
    <property type="entry name" value="PEPTIDASE-RELATED"/>
    <property type="match status" value="1"/>
</dbReference>
<reference evidence="11 12" key="2">
    <citation type="submission" date="2020-04" db="EMBL/GenBank/DDBJ databases">
        <title>Whole-genome sequencing of Vibrio spp. from China reveals different genetic environments of blaCTX-M-14 among diverse lineages.</title>
        <authorList>
            <person name="Zheng Z."/>
            <person name="Ye L."/>
            <person name="Chen S."/>
        </authorList>
    </citation>
    <scope>NUCLEOTIDE SEQUENCE [LARGE SCALE GENOMIC DNA]</scope>
    <source>
        <strain evidence="11 12">Vb0574</strain>
    </source>
</reference>
<geneLocation type="plasmid" evidence="10">
    <name>pVPE61b</name>
</geneLocation>
<evidence type="ECO:0000256" key="2">
    <source>
        <dbReference type="ARBA" id="ARBA00022670"/>
    </source>
</evidence>
<dbReference type="Proteomes" id="UP000555836">
    <property type="component" value="Unassembled WGS sequence"/>
</dbReference>
<evidence type="ECO:0000313" key="10">
    <source>
        <dbReference type="EMBL" id="BAX57026.1"/>
    </source>
</evidence>
<geneLocation type="plasmid" evidence="9">
    <name>pVP2HP</name>
</geneLocation>
<organism evidence="9">
    <name type="scientific">Vibrio parahaemolyticus</name>
    <dbReference type="NCBI Taxonomy" id="670"/>
    <lineage>
        <taxon>Bacteria</taxon>
        <taxon>Pseudomonadati</taxon>
        <taxon>Pseudomonadota</taxon>
        <taxon>Gammaproteobacteria</taxon>
        <taxon>Vibrionales</taxon>
        <taxon>Vibrionaceae</taxon>
        <taxon>Vibrio</taxon>
    </lineage>
</organism>
<protein>
    <submittedName>
        <fullName evidence="11">Peptidoglycan DD-metalloendopeptidase family protein</fullName>
    </submittedName>
</protein>
<keyword evidence="9" id="KW-0614">Plasmid</keyword>
<comment type="cofactor">
    <cofactor evidence="1">
        <name>Zn(2+)</name>
        <dbReference type="ChEBI" id="CHEBI:29105"/>
    </cofactor>
</comment>
<keyword evidence="4" id="KW-0378">Hydrolase</keyword>
<sequence>MPLFSSSVSARIKASIPLIAVLSGGAALSYHADNHLQRTSLPILSTRLLTGPVPEISTSVEKIDIPSLIYSFRQGDRIEAVFRILEISRPALATSLKRHLAALDIDINELGASLAVWDKHRAERLRWCNTQLCWHVNLRSPDDATHSTVVLHTSTQPLYIQTPWQPNFALHENDRIDVILSPHLGSEDIAAFRVKRSEHIKTAYRYKDGEFYTSYGVRTNPALSRQPVPKGWAISSPFNPHRIHPVTRERRPHNGTDFPVPDNTPITATGNGIVRIARYSYSAGNYVEIEHDTHYKTRYFHLNHLSVKEGQHVRRGQIIGLSGHTGLSSGPHLHYELLKDGKPVDAMQTTASTSVALSATELEQFRTQYQNKIKWLSTF</sequence>
<dbReference type="SUPFAM" id="SSF51261">
    <property type="entry name" value="Duplicated hybrid motif"/>
    <property type="match status" value="1"/>
</dbReference>
<proteinExistence type="predicted"/>
<evidence type="ECO:0000256" key="3">
    <source>
        <dbReference type="ARBA" id="ARBA00022723"/>
    </source>
</evidence>
<feature type="domain" description="M23ase beta-sheet core" evidence="8">
    <location>
        <begin position="252"/>
        <end position="345"/>
    </location>
</feature>
<dbReference type="EMBL" id="AP014861">
    <property type="protein sequence ID" value="BAX57026.1"/>
    <property type="molecule type" value="Genomic_DNA"/>
</dbReference>
<dbReference type="GO" id="GO:0046872">
    <property type="term" value="F:metal ion binding"/>
    <property type="evidence" value="ECO:0007669"/>
    <property type="project" value="UniProtKB-KW"/>
</dbReference>
<evidence type="ECO:0000313" key="9">
    <source>
        <dbReference type="EMBL" id="BAX56764.1"/>
    </source>
</evidence>
<dbReference type="PANTHER" id="PTHR21666:SF288">
    <property type="entry name" value="CELL DIVISION PROTEIN YTFB"/>
    <property type="match status" value="1"/>
</dbReference>
<dbReference type="GO" id="GO:0006508">
    <property type="term" value="P:proteolysis"/>
    <property type="evidence" value="ECO:0007669"/>
    <property type="project" value="UniProtKB-KW"/>
</dbReference>
<evidence type="ECO:0000256" key="4">
    <source>
        <dbReference type="ARBA" id="ARBA00022801"/>
    </source>
</evidence>
<dbReference type="InterPro" id="IPR050570">
    <property type="entry name" value="Cell_wall_metabolism_enzyme"/>
</dbReference>
<evidence type="ECO:0000259" key="8">
    <source>
        <dbReference type="Pfam" id="PF01551"/>
    </source>
</evidence>
<keyword evidence="3" id="KW-0479">Metal-binding</keyword>
<keyword evidence="5" id="KW-0862">Zinc</keyword>
<reference evidence="9" key="1">
    <citation type="journal article" date="2017" name="Infect. Genet. Evol.">
        <title>Plasmid dynamics in Vibrio parahaemolyticus strains related to shrimp Acute Hepatopancreatic Necrosis Syndrome (AHPNS).</title>
        <authorList>
            <person name="Theethakaew C."/>
            <person name="Nakamura S."/>
            <person name="Motooka D."/>
            <person name="Matsuda S."/>
            <person name="Kodama T."/>
            <person name="Chonsin K."/>
            <person name="Suthienkul O."/>
            <person name="Iida T."/>
        </authorList>
    </citation>
    <scope>NUCLEOTIDE SEQUENCE</scope>
    <source>
        <strain evidence="9">VPE61</strain>
        <plasmid evidence="9">pVP2HP</plasmid>
        <plasmid evidence="10">pVPE61b</plasmid>
    </source>
</reference>
<evidence type="ECO:0000256" key="1">
    <source>
        <dbReference type="ARBA" id="ARBA00001947"/>
    </source>
</evidence>
<dbReference type="EMBL" id="AP014859">
    <property type="protein sequence ID" value="BAX56764.1"/>
    <property type="molecule type" value="Genomic_DNA"/>
</dbReference>
<name>A0A1Y1B9F9_VIBPH</name>
<evidence type="ECO:0000313" key="11">
    <source>
        <dbReference type="EMBL" id="NMU26757.1"/>
    </source>
</evidence>
<dbReference type="InterPro" id="IPR016047">
    <property type="entry name" value="M23ase_b-sheet_dom"/>
</dbReference>
<evidence type="ECO:0000256" key="7">
    <source>
        <dbReference type="SAM" id="MobiDB-lite"/>
    </source>
</evidence>